<name>A0A9P8GTP8_AURME</name>
<proteinExistence type="predicted"/>
<evidence type="ECO:0000313" key="1">
    <source>
        <dbReference type="EMBL" id="KAH0238021.1"/>
    </source>
</evidence>
<sequence>LFSILSLCFPFSYDNNKKRHMHYQYGRYALKLWGFAKGEMRLLGSIEAGTKNGRLFISVMPSMINSAIPHPGPESCPTRQQP</sequence>
<dbReference type="AlphaFoldDB" id="A0A9P8GTP8"/>
<evidence type="ECO:0000313" key="2">
    <source>
        <dbReference type="Proteomes" id="UP000767238"/>
    </source>
</evidence>
<feature type="non-terminal residue" evidence="1">
    <location>
        <position position="82"/>
    </location>
</feature>
<reference evidence="1" key="2">
    <citation type="submission" date="2021-08" db="EMBL/GenBank/DDBJ databases">
        <authorList>
            <person name="Gostincar C."/>
            <person name="Sun X."/>
            <person name="Song Z."/>
            <person name="Gunde-Cimerman N."/>
        </authorList>
    </citation>
    <scope>NUCLEOTIDE SEQUENCE</scope>
    <source>
        <strain evidence="1">EXF-8016</strain>
    </source>
</reference>
<accession>A0A9P8GTP8</accession>
<feature type="non-terminal residue" evidence="1">
    <location>
        <position position="1"/>
    </location>
</feature>
<reference evidence="1" key="1">
    <citation type="journal article" date="2021" name="J Fungi (Basel)">
        <title>Virulence traits and population genomics of the black yeast Aureobasidium melanogenum.</title>
        <authorList>
            <person name="Cernosa A."/>
            <person name="Sun X."/>
            <person name="Gostincar C."/>
            <person name="Fang C."/>
            <person name="Gunde-Cimerman N."/>
            <person name="Song Z."/>
        </authorList>
    </citation>
    <scope>NUCLEOTIDE SEQUENCE</scope>
    <source>
        <strain evidence="1">EXF-8016</strain>
    </source>
</reference>
<dbReference type="Proteomes" id="UP000767238">
    <property type="component" value="Unassembled WGS sequence"/>
</dbReference>
<protein>
    <submittedName>
        <fullName evidence="1">Uncharacterized protein</fullName>
    </submittedName>
</protein>
<comment type="caution">
    <text evidence="1">The sequence shown here is derived from an EMBL/GenBank/DDBJ whole genome shotgun (WGS) entry which is preliminary data.</text>
</comment>
<dbReference type="EMBL" id="JAHFYH010000001">
    <property type="protein sequence ID" value="KAH0238021.1"/>
    <property type="molecule type" value="Genomic_DNA"/>
</dbReference>
<gene>
    <name evidence="1" type="ORF">KCV03_g208</name>
</gene>
<organism evidence="1 2">
    <name type="scientific">Aureobasidium melanogenum</name>
    <name type="common">Aureobasidium pullulans var. melanogenum</name>
    <dbReference type="NCBI Taxonomy" id="46634"/>
    <lineage>
        <taxon>Eukaryota</taxon>
        <taxon>Fungi</taxon>
        <taxon>Dikarya</taxon>
        <taxon>Ascomycota</taxon>
        <taxon>Pezizomycotina</taxon>
        <taxon>Dothideomycetes</taxon>
        <taxon>Dothideomycetidae</taxon>
        <taxon>Dothideales</taxon>
        <taxon>Saccotheciaceae</taxon>
        <taxon>Aureobasidium</taxon>
    </lineage>
</organism>